<organism evidence="9 10">
    <name type="scientific">Aphanomyces invadans</name>
    <dbReference type="NCBI Taxonomy" id="157072"/>
    <lineage>
        <taxon>Eukaryota</taxon>
        <taxon>Sar</taxon>
        <taxon>Stramenopiles</taxon>
        <taxon>Oomycota</taxon>
        <taxon>Saprolegniomycetes</taxon>
        <taxon>Saprolegniales</taxon>
        <taxon>Verrucalvaceae</taxon>
        <taxon>Aphanomyces</taxon>
    </lineage>
</organism>
<dbReference type="GO" id="GO:0016020">
    <property type="term" value="C:membrane"/>
    <property type="evidence" value="ECO:0007669"/>
    <property type="project" value="UniProtKB-SubCell"/>
</dbReference>
<dbReference type="VEuPathDB" id="FungiDB:H310_04446"/>
<evidence type="ECO:0000313" key="9">
    <source>
        <dbReference type="EMBL" id="RHY33935.1"/>
    </source>
</evidence>
<dbReference type="GO" id="GO:0008173">
    <property type="term" value="F:RNA methyltransferase activity"/>
    <property type="evidence" value="ECO:0007669"/>
    <property type="project" value="InterPro"/>
</dbReference>
<feature type="transmembrane region" description="Helical" evidence="7">
    <location>
        <begin position="524"/>
        <end position="543"/>
    </location>
</feature>
<accession>A0A3R6Z9L8</accession>
<proteinExistence type="predicted"/>
<name>A0A3R6Z9L8_9STRA</name>
<dbReference type="InterPro" id="IPR001537">
    <property type="entry name" value="SpoU_MeTrfase"/>
</dbReference>
<dbReference type="GO" id="GO:0006396">
    <property type="term" value="P:RNA processing"/>
    <property type="evidence" value="ECO:0007669"/>
    <property type="project" value="InterPro"/>
</dbReference>
<feature type="transmembrane region" description="Helical" evidence="7">
    <location>
        <begin position="478"/>
        <end position="503"/>
    </location>
</feature>
<feature type="transmembrane region" description="Helical" evidence="7">
    <location>
        <begin position="585"/>
        <end position="606"/>
    </location>
</feature>
<keyword evidence="2" id="KW-0489">Methyltransferase</keyword>
<keyword evidence="4 7" id="KW-0812">Transmembrane</keyword>
<dbReference type="Gene3D" id="1.20.1740.10">
    <property type="entry name" value="Amino acid/polyamine transporter I"/>
    <property type="match status" value="1"/>
</dbReference>
<evidence type="ECO:0000256" key="6">
    <source>
        <dbReference type="ARBA" id="ARBA00023136"/>
    </source>
</evidence>
<dbReference type="InterPro" id="IPR029026">
    <property type="entry name" value="tRNA_m1G_MTases_N"/>
</dbReference>
<feature type="transmembrane region" description="Helical" evidence="7">
    <location>
        <begin position="395"/>
        <end position="417"/>
    </location>
</feature>
<gene>
    <name evidence="9" type="ORF">DYB32_001266</name>
</gene>
<evidence type="ECO:0000256" key="5">
    <source>
        <dbReference type="ARBA" id="ARBA00022989"/>
    </source>
</evidence>
<dbReference type="GO" id="GO:0003723">
    <property type="term" value="F:RNA binding"/>
    <property type="evidence" value="ECO:0007669"/>
    <property type="project" value="InterPro"/>
</dbReference>
<sequence length="796" mass="86410">MESEALAAAAAFPLTPPQQYLIINNIQKRKNIRDMLLSAAAFGVVEVLVVGQKLLSFDQAMNIEDVLPNFQFPFRITRFATLGECRAHLVAVEPTVTILGIEILHNAKSVNDPDVFAGPTAVMAGNEGSGLSDAQLAICDRFVYIPQYGGGTASLNVTVATSVVMHAFALISNPDVCRSQNLHMPATEVAAIETELEKACPHALGEWTSTAITGNDVLSSCLYSSGIVASKAGKLAPVANILVAATMYLFRFIYIEVVSAIPLNGGSYNTMLNTTSKRWAAFVSALAIIAYLATGVVSAVSASDYLQKEVPGLDTIWSATGILTVFAILNVCGLNDSAVVALIIFAVHTLTLIGLVLASVVYAVQHPHIFWSNMGTPFPSLDVEGHDLPGNAATALFFGFSSAMLGVTGFETAANFVEEQAPGTFRKILRNIWYLSSFFNLTLSVLNLCVLPLHVTTANSNVVLAMMASTTVGRWFELWLSIDGFIVLSGSVLTSYVGITGLAKRLAKDRVLPEFFLVENAWRHTSHYIILAYFVVATSLVWILEGNVVMLSSVYSYAFLGLLVLFAVSAMLFKLKRSQMPRETTAPWSACIVGLFMSCMGFWGILMGDPKVSVVFATYLLTVSGLILLMLERLFVLRMIMVVLKTISPSPASDKMRLPLLQSPSEVLGGPAIVKAIKTINEPPIVFFCKHPDLQVLNKAVLYVRRNEHTDNLRIVHVYSRGGAPPAAFHDMVAVLDCMYPKLRIDSVVVEGEFSPSTVHWLSHALNIPTNMMFIRQPDNMDAHKVSMLGVRVITG</sequence>
<feature type="domain" description="tRNA/rRNA methyltransferase SpoU type" evidence="8">
    <location>
        <begin position="20"/>
        <end position="166"/>
    </location>
</feature>
<keyword evidence="5 7" id="KW-1133">Transmembrane helix</keyword>
<comment type="caution">
    <text evidence="9">The sequence shown here is derived from an EMBL/GenBank/DDBJ whole genome shotgun (WGS) entry which is preliminary data.</text>
</comment>
<evidence type="ECO:0000256" key="7">
    <source>
        <dbReference type="SAM" id="Phobius"/>
    </source>
</evidence>
<evidence type="ECO:0000256" key="2">
    <source>
        <dbReference type="ARBA" id="ARBA00022603"/>
    </source>
</evidence>
<dbReference type="SUPFAM" id="SSF75217">
    <property type="entry name" value="alpha/beta knot"/>
    <property type="match status" value="1"/>
</dbReference>
<feature type="transmembrane region" description="Helical" evidence="7">
    <location>
        <begin position="555"/>
        <end position="573"/>
    </location>
</feature>
<feature type="transmembrane region" description="Helical" evidence="7">
    <location>
        <begin position="279"/>
        <end position="303"/>
    </location>
</feature>
<dbReference type="PANTHER" id="PTHR43191">
    <property type="entry name" value="RRNA METHYLTRANSFERASE 3"/>
    <property type="match status" value="1"/>
</dbReference>
<evidence type="ECO:0000313" key="10">
    <source>
        <dbReference type="Proteomes" id="UP000285060"/>
    </source>
</evidence>
<protein>
    <recommendedName>
        <fullName evidence="8">tRNA/rRNA methyltransferase SpoU type domain-containing protein</fullName>
    </recommendedName>
</protein>
<feature type="transmembrane region" description="Helical" evidence="7">
    <location>
        <begin position="438"/>
        <end position="458"/>
    </location>
</feature>
<keyword evidence="3" id="KW-0808">Transferase</keyword>
<dbReference type="GO" id="GO:0032259">
    <property type="term" value="P:methylation"/>
    <property type="evidence" value="ECO:0007669"/>
    <property type="project" value="UniProtKB-KW"/>
</dbReference>
<feature type="transmembrane region" description="Helical" evidence="7">
    <location>
        <begin position="612"/>
        <end position="631"/>
    </location>
</feature>
<keyword evidence="6 7" id="KW-0472">Membrane</keyword>
<dbReference type="EMBL" id="QUSY01000050">
    <property type="protein sequence ID" value="RHY33935.1"/>
    <property type="molecule type" value="Genomic_DNA"/>
</dbReference>
<dbReference type="InterPro" id="IPR029028">
    <property type="entry name" value="Alpha/beta_knot_MTases"/>
</dbReference>
<reference evidence="9 10" key="1">
    <citation type="submission" date="2018-08" db="EMBL/GenBank/DDBJ databases">
        <title>Aphanomyces genome sequencing and annotation.</title>
        <authorList>
            <person name="Minardi D."/>
            <person name="Oidtmann B."/>
            <person name="Van Der Giezen M."/>
            <person name="Studholme D.J."/>
        </authorList>
    </citation>
    <scope>NUCLEOTIDE SEQUENCE [LARGE SCALE GENOMIC DNA]</scope>
    <source>
        <strain evidence="9 10">NJM0002</strain>
    </source>
</reference>
<dbReference type="InterPro" id="IPR051259">
    <property type="entry name" value="rRNA_Methyltransferase"/>
</dbReference>
<dbReference type="InterPro" id="IPR002293">
    <property type="entry name" value="AA/rel_permease1"/>
</dbReference>
<comment type="subcellular location">
    <subcellularLocation>
        <location evidence="1">Membrane</location>
        <topology evidence="1">Multi-pass membrane protein</topology>
    </subcellularLocation>
</comment>
<dbReference type="Proteomes" id="UP000285060">
    <property type="component" value="Unassembled WGS sequence"/>
</dbReference>
<dbReference type="AlphaFoldDB" id="A0A3R6Z9L8"/>
<dbReference type="Pfam" id="PF13520">
    <property type="entry name" value="AA_permease_2"/>
    <property type="match status" value="1"/>
</dbReference>
<evidence type="ECO:0000256" key="3">
    <source>
        <dbReference type="ARBA" id="ARBA00022679"/>
    </source>
</evidence>
<dbReference type="Pfam" id="PF00588">
    <property type="entry name" value="SpoU_methylase"/>
    <property type="match status" value="1"/>
</dbReference>
<keyword evidence="10" id="KW-1185">Reference proteome</keyword>
<evidence type="ECO:0000256" key="4">
    <source>
        <dbReference type="ARBA" id="ARBA00022692"/>
    </source>
</evidence>
<dbReference type="PANTHER" id="PTHR43191:SF7">
    <property type="entry name" value="OBP33PEP LIKE PROTEIN"/>
    <property type="match status" value="1"/>
</dbReference>
<dbReference type="GO" id="GO:0022857">
    <property type="term" value="F:transmembrane transporter activity"/>
    <property type="evidence" value="ECO:0007669"/>
    <property type="project" value="InterPro"/>
</dbReference>
<feature type="transmembrane region" description="Helical" evidence="7">
    <location>
        <begin position="315"/>
        <end position="332"/>
    </location>
</feature>
<evidence type="ECO:0000256" key="1">
    <source>
        <dbReference type="ARBA" id="ARBA00004141"/>
    </source>
</evidence>
<evidence type="ECO:0000259" key="8">
    <source>
        <dbReference type="Pfam" id="PF00588"/>
    </source>
</evidence>
<feature type="transmembrane region" description="Helical" evidence="7">
    <location>
        <begin position="339"/>
        <end position="364"/>
    </location>
</feature>
<dbReference type="Gene3D" id="3.40.1280.10">
    <property type="match status" value="1"/>
</dbReference>
<feature type="transmembrane region" description="Helical" evidence="7">
    <location>
        <begin position="238"/>
        <end position="258"/>
    </location>
</feature>